<reference evidence="3" key="1">
    <citation type="submission" date="2023-03" db="EMBL/GenBank/DDBJ databases">
        <title>Massive genome expansion in bonnet fungi (Mycena s.s.) driven by repeated elements and novel gene families across ecological guilds.</title>
        <authorList>
            <consortium name="Lawrence Berkeley National Laboratory"/>
            <person name="Harder C.B."/>
            <person name="Miyauchi S."/>
            <person name="Viragh M."/>
            <person name="Kuo A."/>
            <person name="Thoen E."/>
            <person name="Andreopoulos B."/>
            <person name="Lu D."/>
            <person name="Skrede I."/>
            <person name="Drula E."/>
            <person name="Henrissat B."/>
            <person name="Morin E."/>
            <person name="Kohler A."/>
            <person name="Barry K."/>
            <person name="LaButti K."/>
            <person name="Morin E."/>
            <person name="Salamov A."/>
            <person name="Lipzen A."/>
            <person name="Mereny Z."/>
            <person name="Hegedus B."/>
            <person name="Baldrian P."/>
            <person name="Stursova M."/>
            <person name="Weitz H."/>
            <person name="Taylor A."/>
            <person name="Grigoriev I.V."/>
            <person name="Nagy L.G."/>
            <person name="Martin F."/>
            <person name="Kauserud H."/>
        </authorList>
    </citation>
    <scope>NUCLEOTIDE SEQUENCE</scope>
    <source>
        <strain evidence="3">9284</strain>
    </source>
</reference>
<keyword evidence="4" id="KW-1185">Reference proteome</keyword>
<dbReference type="InterPro" id="IPR045339">
    <property type="entry name" value="DUF6534"/>
</dbReference>
<keyword evidence="1" id="KW-0812">Transmembrane</keyword>
<protein>
    <recommendedName>
        <fullName evidence="2">DUF6534 domain-containing protein</fullName>
    </recommendedName>
</protein>
<feature type="transmembrane region" description="Helical" evidence="1">
    <location>
        <begin position="115"/>
        <end position="135"/>
    </location>
</feature>
<comment type="caution">
    <text evidence="3">The sequence shown here is derived from an EMBL/GenBank/DDBJ whole genome shotgun (WGS) entry which is preliminary data.</text>
</comment>
<evidence type="ECO:0000313" key="3">
    <source>
        <dbReference type="EMBL" id="KAJ7627283.1"/>
    </source>
</evidence>
<evidence type="ECO:0000256" key="1">
    <source>
        <dbReference type="SAM" id="Phobius"/>
    </source>
</evidence>
<organism evidence="3 4">
    <name type="scientific">Roridomyces roridus</name>
    <dbReference type="NCBI Taxonomy" id="1738132"/>
    <lineage>
        <taxon>Eukaryota</taxon>
        <taxon>Fungi</taxon>
        <taxon>Dikarya</taxon>
        <taxon>Basidiomycota</taxon>
        <taxon>Agaricomycotina</taxon>
        <taxon>Agaricomycetes</taxon>
        <taxon>Agaricomycetidae</taxon>
        <taxon>Agaricales</taxon>
        <taxon>Marasmiineae</taxon>
        <taxon>Mycenaceae</taxon>
        <taxon>Roridomyces</taxon>
    </lineage>
</organism>
<sequence length="376" mass="41600">MDSTIGAIEIGTVLSGVLFGLITSQTYVYYKTYPKDSRFTKYLVGVMWLVELAHTACIFDALYMYTVRNYGDPTSLIKFPVSLDITIIMHGGTVITVQLFFTHRATSFLSSKVKILINTLAAIVLTARFAAFIVTGVSAVQMTDLPSFLARWKSLILVDLVSCAITDVFMSGILVYQLWSRREDATWRSTIELMDKLIMWTVETCLVTTFTTMVMLICFLTMQNNCTHHPFTPFLPSPNAKPVVWIGILLVQPKIFSNALLANLNSREGLRASAGDVHEMTNSARFRVPGSGTASGVTVSREIYHDKLYTPTSAVDSNFGTDSQLMMSPTTPTTPGSIYSPTVSRQAHTVVLDSQSETTFNDVSVPIFARLDEVLT</sequence>
<name>A0AAD7BQ40_9AGAR</name>
<evidence type="ECO:0000259" key="2">
    <source>
        <dbReference type="Pfam" id="PF20152"/>
    </source>
</evidence>
<dbReference type="Pfam" id="PF20152">
    <property type="entry name" value="DUF6534"/>
    <property type="match status" value="1"/>
</dbReference>
<dbReference type="AlphaFoldDB" id="A0AAD7BQ40"/>
<feature type="transmembrane region" description="Helical" evidence="1">
    <location>
        <begin position="242"/>
        <end position="261"/>
    </location>
</feature>
<feature type="transmembrane region" description="Helical" evidence="1">
    <location>
        <begin position="155"/>
        <end position="176"/>
    </location>
</feature>
<keyword evidence="1" id="KW-0472">Membrane</keyword>
<proteinExistence type="predicted"/>
<feature type="transmembrane region" description="Helical" evidence="1">
    <location>
        <begin position="85"/>
        <end position="103"/>
    </location>
</feature>
<dbReference type="PANTHER" id="PTHR40465:SF1">
    <property type="entry name" value="DUF6534 DOMAIN-CONTAINING PROTEIN"/>
    <property type="match status" value="1"/>
</dbReference>
<feature type="transmembrane region" description="Helical" evidence="1">
    <location>
        <begin position="197"/>
        <end position="222"/>
    </location>
</feature>
<keyword evidence="1" id="KW-1133">Transmembrane helix</keyword>
<dbReference type="PANTHER" id="PTHR40465">
    <property type="entry name" value="CHROMOSOME 1, WHOLE GENOME SHOTGUN SEQUENCE"/>
    <property type="match status" value="1"/>
</dbReference>
<feature type="transmembrane region" description="Helical" evidence="1">
    <location>
        <begin position="6"/>
        <end position="30"/>
    </location>
</feature>
<evidence type="ECO:0000313" key="4">
    <source>
        <dbReference type="Proteomes" id="UP001221142"/>
    </source>
</evidence>
<feature type="transmembrane region" description="Helical" evidence="1">
    <location>
        <begin position="42"/>
        <end position="65"/>
    </location>
</feature>
<dbReference type="Proteomes" id="UP001221142">
    <property type="component" value="Unassembled WGS sequence"/>
</dbReference>
<accession>A0AAD7BQ40</accession>
<dbReference type="EMBL" id="JARKIF010000011">
    <property type="protein sequence ID" value="KAJ7627283.1"/>
    <property type="molecule type" value="Genomic_DNA"/>
</dbReference>
<gene>
    <name evidence="3" type="ORF">FB45DRAFT_1082511</name>
</gene>
<feature type="domain" description="DUF6534" evidence="2">
    <location>
        <begin position="164"/>
        <end position="268"/>
    </location>
</feature>